<evidence type="ECO:0000313" key="2">
    <source>
        <dbReference type="Proteomes" id="UP000430508"/>
    </source>
</evidence>
<proteinExistence type="predicted"/>
<reference evidence="1 2" key="1">
    <citation type="submission" date="2019-12" db="EMBL/GenBank/DDBJ databases">
        <title>Sequence classification of anaerobic respiratory reductive dehalogenases: First we see many, then we see few.</title>
        <authorList>
            <person name="Molenda O."/>
            <person name="Puentes Jacome L.A."/>
            <person name="Cao X."/>
            <person name="Nesbo C.L."/>
            <person name="Tang S."/>
            <person name="Morson N."/>
            <person name="Patron J."/>
            <person name="Lomheim L."/>
            <person name="Wishart D.S."/>
            <person name="Edwards E.A."/>
        </authorList>
    </citation>
    <scope>NUCLEOTIDE SEQUENCE [LARGE SCALE GENOMIC DNA]</scope>
    <source>
        <strain evidence="1 2">12DCA</strain>
    </source>
</reference>
<dbReference type="Proteomes" id="UP000430508">
    <property type="component" value="Chromosome"/>
</dbReference>
<gene>
    <name evidence="1" type="ORF">GQ588_04650</name>
</gene>
<protein>
    <submittedName>
        <fullName evidence="1">Uncharacterized protein</fullName>
    </submittedName>
</protein>
<sequence>MFNDIYYISTVMLYRPITTKTAHSRIATRATVTGGFIGWWVLCWVVG</sequence>
<accession>A0A857DID9</accession>
<dbReference type="AlphaFoldDB" id="A0A857DID9"/>
<evidence type="ECO:0000313" key="1">
    <source>
        <dbReference type="EMBL" id="QGZ99985.1"/>
    </source>
</evidence>
<name>A0A857DID9_9FIRM</name>
<dbReference type="RefSeq" id="WP_158208148.1">
    <property type="nucleotide sequence ID" value="NZ_CP046996.1"/>
</dbReference>
<organism evidence="1 2">
    <name type="scientific">Dehalobacter restrictus</name>
    <dbReference type="NCBI Taxonomy" id="55583"/>
    <lineage>
        <taxon>Bacteria</taxon>
        <taxon>Bacillati</taxon>
        <taxon>Bacillota</taxon>
        <taxon>Clostridia</taxon>
        <taxon>Eubacteriales</taxon>
        <taxon>Desulfitobacteriaceae</taxon>
        <taxon>Dehalobacter</taxon>
    </lineage>
</organism>
<dbReference type="EMBL" id="CP046996">
    <property type="protein sequence ID" value="QGZ99985.1"/>
    <property type="molecule type" value="Genomic_DNA"/>
</dbReference>